<keyword evidence="6" id="KW-0746">Sphingolipid metabolism</keyword>
<name>A0A922MYM0_SPOEX</name>
<accession>A0A922MYM0</accession>
<evidence type="ECO:0000256" key="2">
    <source>
        <dbReference type="ARBA" id="ARBA00005382"/>
    </source>
</evidence>
<evidence type="ECO:0000313" key="10">
    <source>
        <dbReference type="EMBL" id="KAH9645565.1"/>
    </source>
</evidence>
<dbReference type="Pfam" id="PF17189">
    <property type="entry name" value="Glyco_hydro_30C"/>
    <property type="match status" value="1"/>
</dbReference>
<feature type="domain" description="Glycosyl hydrolase family 30 TIM-barrel" evidence="8">
    <location>
        <begin position="240"/>
        <end position="353"/>
    </location>
</feature>
<reference evidence="10" key="1">
    <citation type="journal article" date="2021" name="G3 (Bethesda)">
        <title>Genome and transcriptome analysis of the beet armyworm Spodoptera exigua reveals targets for pest control. .</title>
        <authorList>
            <person name="Simon S."/>
            <person name="Breeschoten T."/>
            <person name="Jansen H.J."/>
            <person name="Dirks R.P."/>
            <person name="Schranz M.E."/>
            <person name="Ros V.I.D."/>
        </authorList>
    </citation>
    <scope>NUCLEOTIDE SEQUENCE</scope>
    <source>
        <strain evidence="10">TB_SE_WUR_2020</strain>
    </source>
</reference>
<dbReference type="PRINTS" id="PR00843">
    <property type="entry name" value="GLHYDRLASE30"/>
</dbReference>
<dbReference type="Gene3D" id="2.60.40.1180">
    <property type="entry name" value="Golgi alpha-mannosidase II"/>
    <property type="match status" value="1"/>
</dbReference>
<evidence type="ECO:0000256" key="4">
    <source>
        <dbReference type="ARBA" id="ARBA00022729"/>
    </source>
</evidence>
<dbReference type="GO" id="GO:0004348">
    <property type="term" value="F:glucosylceramidase activity"/>
    <property type="evidence" value="ECO:0007669"/>
    <property type="project" value="UniProtKB-EC"/>
</dbReference>
<dbReference type="GO" id="GO:0006680">
    <property type="term" value="P:glucosylceramide catabolic process"/>
    <property type="evidence" value="ECO:0007669"/>
    <property type="project" value="TreeGrafter"/>
</dbReference>
<evidence type="ECO:0000256" key="3">
    <source>
        <dbReference type="ARBA" id="ARBA00012658"/>
    </source>
</evidence>
<dbReference type="InterPro" id="IPR001139">
    <property type="entry name" value="Glyco_hydro_30"/>
</dbReference>
<feature type="domain" description="Glycosyl hydrolase family 30 TIM-barrel" evidence="8">
    <location>
        <begin position="97"/>
        <end position="221"/>
    </location>
</feature>
<dbReference type="InterPro" id="IPR013780">
    <property type="entry name" value="Glyco_hydro_b"/>
</dbReference>
<comment type="caution">
    <text evidence="10">The sequence shown here is derived from an EMBL/GenBank/DDBJ whole genome shotgun (WGS) entry which is preliminary data.</text>
</comment>
<evidence type="ECO:0000256" key="6">
    <source>
        <dbReference type="RuleBase" id="RU361188"/>
    </source>
</evidence>
<comment type="similarity">
    <text evidence="2 6">Belongs to the glycosyl hydrolase 30 family.</text>
</comment>
<protein>
    <recommendedName>
        <fullName evidence="3 6">Glucosylceramidase</fullName>
        <ecNumber evidence="3 6">3.2.1.45</ecNumber>
    </recommendedName>
</protein>
<keyword evidence="5 6" id="KW-0378">Hydrolase</keyword>
<keyword evidence="4 7" id="KW-0732">Signal</keyword>
<dbReference type="SUPFAM" id="SSF51011">
    <property type="entry name" value="Glycosyl hydrolase domain"/>
    <property type="match status" value="1"/>
</dbReference>
<comment type="catalytic activity">
    <reaction evidence="1">
        <text>a beta-D-glucosyl-(1&lt;-&gt;1')-N-acylsphing-4-enine + H2O = an N-acylsphing-4-enine + D-glucose</text>
        <dbReference type="Rhea" id="RHEA:13269"/>
        <dbReference type="ChEBI" id="CHEBI:4167"/>
        <dbReference type="ChEBI" id="CHEBI:15377"/>
        <dbReference type="ChEBI" id="CHEBI:22801"/>
        <dbReference type="ChEBI" id="CHEBI:52639"/>
        <dbReference type="EC" id="3.2.1.45"/>
    </reaction>
    <physiologicalReaction direction="left-to-right" evidence="1">
        <dbReference type="Rhea" id="RHEA:13270"/>
    </physiologicalReaction>
</comment>
<dbReference type="Gene3D" id="3.20.20.80">
    <property type="entry name" value="Glycosidases"/>
    <property type="match status" value="2"/>
</dbReference>
<proteinExistence type="inferred from homology"/>
<evidence type="ECO:0000256" key="1">
    <source>
        <dbReference type="ARBA" id="ARBA00001013"/>
    </source>
</evidence>
<feature type="chain" id="PRO_5037310367" description="Glucosylceramidase" evidence="7">
    <location>
        <begin position="20"/>
        <end position="437"/>
    </location>
</feature>
<feature type="domain" description="Glycosyl hydrolase family 30 beta sandwich" evidence="9">
    <location>
        <begin position="377"/>
        <end position="431"/>
    </location>
</feature>
<evidence type="ECO:0000259" key="9">
    <source>
        <dbReference type="Pfam" id="PF17189"/>
    </source>
</evidence>
<gene>
    <name evidence="10" type="ORF">HF086_005214</name>
</gene>
<dbReference type="InterPro" id="IPR033452">
    <property type="entry name" value="GH30_C"/>
</dbReference>
<dbReference type="EMBL" id="JACEFF010000019">
    <property type="protein sequence ID" value="KAH9645565.1"/>
    <property type="molecule type" value="Genomic_DNA"/>
</dbReference>
<keyword evidence="6" id="KW-0326">Glycosidase</keyword>
<dbReference type="Proteomes" id="UP000814243">
    <property type="component" value="Unassembled WGS sequence"/>
</dbReference>
<evidence type="ECO:0000259" key="8">
    <source>
        <dbReference type="Pfam" id="PF02055"/>
    </source>
</evidence>
<dbReference type="GO" id="GO:0016020">
    <property type="term" value="C:membrane"/>
    <property type="evidence" value="ECO:0007669"/>
    <property type="project" value="GOC"/>
</dbReference>
<dbReference type="PANTHER" id="PTHR11069:SF23">
    <property type="entry name" value="LYSOSOMAL ACID GLUCOSYLCERAMIDASE"/>
    <property type="match status" value="1"/>
</dbReference>
<dbReference type="PANTHER" id="PTHR11069">
    <property type="entry name" value="GLUCOSYLCERAMIDASE"/>
    <property type="match status" value="1"/>
</dbReference>
<dbReference type="InterPro" id="IPR033453">
    <property type="entry name" value="Glyco_hydro_30_TIM-barrel"/>
</dbReference>
<evidence type="ECO:0000256" key="7">
    <source>
        <dbReference type="SAM" id="SignalP"/>
    </source>
</evidence>
<sequence>MARVIVWFFLSIFVQVINSDKPCAARDVGGESVVCVCNASYCDTISRTTPDDDEYIVYTSSRAGSRFKKSFGKFKTSEKVTCPVTFVLELENKHQIIEGFGAAITDSAAINWMSLSSKLRQRFIDTYFSEKGIEYSMLRVPIGGTDFSRHKYAYNELPKNDMFLSNFTLSEEDNKYKIPMIKQAFAAARAPVHIVSTLWAPPSWMVETSNYTTCGRLQLKYFSTLADYHLNNLFAPPEQLTLISRSHPEKFILSTEFCEGTFVVFNYHHHESSLSNVGATPGQVPKVDLGSWTRLQSYISNILTVHWNICLDEQGGPAWNGNFVDSPVIVAPSKGEFYKQPMFYAMGHVSKFIPRGSYRINIRTEKCNTTAVPESFSFVQQEEVIQSAAFLTPYKTVVVVLHNKGPATTIGVQLQAQHASINIEAESIVTVEFNNKS</sequence>
<organism evidence="10 11">
    <name type="scientific">Spodoptera exigua</name>
    <name type="common">Beet armyworm</name>
    <name type="synonym">Noctua fulgens</name>
    <dbReference type="NCBI Taxonomy" id="7107"/>
    <lineage>
        <taxon>Eukaryota</taxon>
        <taxon>Metazoa</taxon>
        <taxon>Ecdysozoa</taxon>
        <taxon>Arthropoda</taxon>
        <taxon>Hexapoda</taxon>
        <taxon>Insecta</taxon>
        <taxon>Pterygota</taxon>
        <taxon>Neoptera</taxon>
        <taxon>Endopterygota</taxon>
        <taxon>Lepidoptera</taxon>
        <taxon>Glossata</taxon>
        <taxon>Ditrysia</taxon>
        <taxon>Noctuoidea</taxon>
        <taxon>Noctuidae</taxon>
        <taxon>Amphipyrinae</taxon>
        <taxon>Spodoptera</taxon>
    </lineage>
</organism>
<feature type="signal peptide" evidence="7">
    <location>
        <begin position="1"/>
        <end position="19"/>
    </location>
</feature>
<evidence type="ECO:0000313" key="11">
    <source>
        <dbReference type="Proteomes" id="UP000814243"/>
    </source>
</evidence>
<dbReference type="SUPFAM" id="SSF51445">
    <property type="entry name" value="(Trans)glycosidases"/>
    <property type="match status" value="2"/>
</dbReference>
<keyword evidence="6" id="KW-0443">Lipid metabolism</keyword>
<dbReference type="EC" id="3.2.1.45" evidence="3 6"/>
<evidence type="ECO:0000256" key="5">
    <source>
        <dbReference type="ARBA" id="ARBA00022801"/>
    </source>
</evidence>
<dbReference type="InterPro" id="IPR017853">
    <property type="entry name" value="GH"/>
</dbReference>
<dbReference type="Pfam" id="PF02055">
    <property type="entry name" value="Glyco_hydro_30"/>
    <property type="match status" value="2"/>
</dbReference>
<dbReference type="AlphaFoldDB" id="A0A922MYM0"/>